<keyword evidence="11" id="KW-0411">Iron-sulfur</keyword>
<evidence type="ECO:0000256" key="6">
    <source>
        <dbReference type="ARBA" id="ARBA00022723"/>
    </source>
</evidence>
<dbReference type="InterPro" id="IPR013130">
    <property type="entry name" value="Fe3_Rdtase_TM_dom"/>
</dbReference>
<dbReference type="InterPro" id="IPR050415">
    <property type="entry name" value="MRET"/>
</dbReference>
<keyword evidence="4 13" id="KW-0812">Transmembrane</keyword>
<organism evidence="15 16">
    <name type="scientific">Microvirga mediterraneensis</name>
    <dbReference type="NCBI Taxonomy" id="2754695"/>
    <lineage>
        <taxon>Bacteria</taxon>
        <taxon>Pseudomonadati</taxon>
        <taxon>Pseudomonadota</taxon>
        <taxon>Alphaproteobacteria</taxon>
        <taxon>Hyphomicrobiales</taxon>
        <taxon>Methylobacteriaceae</taxon>
        <taxon>Microvirga</taxon>
    </lineage>
</organism>
<evidence type="ECO:0000256" key="1">
    <source>
        <dbReference type="ARBA" id="ARBA00001974"/>
    </source>
</evidence>
<dbReference type="PANTHER" id="PTHR47354">
    <property type="entry name" value="NADH OXIDOREDUCTASE HCR"/>
    <property type="match status" value="1"/>
</dbReference>
<comment type="caution">
    <text evidence="15">The sequence shown here is derived from an EMBL/GenBank/DDBJ whole genome shotgun (WGS) entry which is preliminary data.</text>
</comment>
<evidence type="ECO:0000256" key="7">
    <source>
        <dbReference type="ARBA" id="ARBA00022827"/>
    </source>
</evidence>
<dbReference type="InterPro" id="IPR039261">
    <property type="entry name" value="FNR_nucleotide-bd"/>
</dbReference>
<evidence type="ECO:0000256" key="2">
    <source>
        <dbReference type="ARBA" id="ARBA00004141"/>
    </source>
</evidence>
<feature type="transmembrane region" description="Helical" evidence="13">
    <location>
        <begin position="38"/>
        <end position="59"/>
    </location>
</feature>
<dbReference type="AlphaFoldDB" id="A0A838BVS1"/>
<accession>A0A838BVS1</accession>
<evidence type="ECO:0000259" key="14">
    <source>
        <dbReference type="PROSITE" id="PS51384"/>
    </source>
</evidence>
<keyword evidence="6" id="KW-0479">Metal-binding</keyword>
<dbReference type="SUPFAM" id="SSF52343">
    <property type="entry name" value="Ferredoxin reductase-like, C-terminal NADP-linked domain"/>
    <property type="match status" value="1"/>
</dbReference>
<dbReference type="PRINTS" id="PR00409">
    <property type="entry name" value="PHDIOXRDTASE"/>
</dbReference>
<dbReference type="CDD" id="cd06198">
    <property type="entry name" value="FNR_like_3"/>
    <property type="match status" value="1"/>
</dbReference>
<dbReference type="Proteomes" id="UP000572984">
    <property type="component" value="Unassembled WGS sequence"/>
</dbReference>
<keyword evidence="5" id="KW-0001">2Fe-2S</keyword>
<keyword evidence="3" id="KW-0285">Flavoprotein</keyword>
<dbReference type="SUPFAM" id="SSF63380">
    <property type="entry name" value="Riboflavin synthase domain-like"/>
    <property type="match status" value="1"/>
</dbReference>
<feature type="domain" description="FAD-binding FR-type" evidence="14">
    <location>
        <begin position="221"/>
        <end position="320"/>
    </location>
</feature>
<sequence>MNVARIKIAFAGLAVVITGLWLLSLSEATLTGGFWPLRNALVYLTGFLAIGFMSAAVILAARPIQIEGLLGGLDKFYRLHKWLGIAAAVMGVVHWLLEITPRWMVGQGWLERPQRPARAAEVASGFDPFRDLHEVAAGLGEPGLYLVLILVALALWKGFPYRYFFNTHRLLAAVYLALVFHSVILMGPGYWAAPVGPVMGLLMAAGSAAAVTSLVRRIGKSRRAVGSITSLDHHTDNAVLDVGVQLTTAWPGHHAGQFAFVNFGGGEGAHPFTIASAWRKDGRLMFSIKGLGDYTRSLPEQLFVGQAVTVEGPYGRFDFRGERGRQIWIGGGIGITPFIAGLQALEDQRSNQPVDLIYSTSAPSEAFIANIRRLAERAGVRFLLMVTQKDDRLTLERLEEMVPEWKEADLWFCGPLGFGRALRDAMTARGLPADRFHQELFDMR</sequence>
<keyword evidence="7" id="KW-0274">FAD</keyword>
<gene>
    <name evidence="15" type="ORF">H0S73_24030</name>
</gene>
<evidence type="ECO:0000256" key="4">
    <source>
        <dbReference type="ARBA" id="ARBA00022692"/>
    </source>
</evidence>
<dbReference type="RefSeq" id="WP_181054756.1">
    <property type="nucleotide sequence ID" value="NZ_JACDXJ010000003.1"/>
</dbReference>
<dbReference type="GO" id="GO:0016491">
    <property type="term" value="F:oxidoreductase activity"/>
    <property type="evidence" value="ECO:0007669"/>
    <property type="project" value="UniProtKB-KW"/>
</dbReference>
<dbReference type="Gene3D" id="3.40.50.80">
    <property type="entry name" value="Nucleotide-binding domain of ferredoxin-NADP reductase (FNR) module"/>
    <property type="match status" value="1"/>
</dbReference>
<dbReference type="Gene3D" id="2.40.30.10">
    <property type="entry name" value="Translation factors"/>
    <property type="match status" value="1"/>
</dbReference>
<evidence type="ECO:0000256" key="10">
    <source>
        <dbReference type="ARBA" id="ARBA00023004"/>
    </source>
</evidence>
<evidence type="ECO:0000313" key="16">
    <source>
        <dbReference type="Proteomes" id="UP000572984"/>
    </source>
</evidence>
<dbReference type="Pfam" id="PF08022">
    <property type="entry name" value="FAD_binding_8"/>
    <property type="match status" value="1"/>
</dbReference>
<feature type="transmembrane region" description="Helical" evidence="13">
    <location>
        <begin position="171"/>
        <end position="192"/>
    </location>
</feature>
<evidence type="ECO:0000256" key="11">
    <source>
        <dbReference type="ARBA" id="ARBA00023014"/>
    </source>
</evidence>
<dbReference type="GO" id="GO:0051537">
    <property type="term" value="F:2 iron, 2 sulfur cluster binding"/>
    <property type="evidence" value="ECO:0007669"/>
    <property type="project" value="UniProtKB-KW"/>
</dbReference>
<proteinExistence type="predicted"/>
<comment type="subcellular location">
    <subcellularLocation>
        <location evidence="2">Membrane</location>
        <topology evidence="2">Multi-pass membrane protein</topology>
    </subcellularLocation>
</comment>
<evidence type="ECO:0000256" key="9">
    <source>
        <dbReference type="ARBA" id="ARBA00023002"/>
    </source>
</evidence>
<comment type="cofactor">
    <cofactor evidence="1">
        <name>FAD</name>
        <dbReference type="ChEBI" id="CHEBI:57692"/>
    </cofactor>
</comment>
<dbReference type="Pfam" id="PF01794">
    <property type="entry name" value="Ferric_reduct"/>
    <property type="match status" value="1"/>
</dbReference>
<evidence type="ECO:0000256" key="5">
    <source>
        <dbReference type="ARBA" id="ARBA00022714"/>
    </source>
</evidence>
<dbReference type="EMBL" id="JACDXJ010000003">
    <property type="protein sequence ID" value="MBA1159159.1"/>
    <property type="molecule type" value="Genomic_DNA"/>
</dbReference>
<dbReference type="PANTHER" id="PTHR47354:SF8">
    <property type="entry name" value="1,2-PHENYLACETYL-COA EPOXIDASE, SUBUNIT E"/>
    <property type="match status" value="1"/>
</dbReference>
<reference evidence="15 16" key="1">
    <citation type="submission" date="2020-07" db="EMBL/GenBank/DDBJ databases">
        <title>Draft genome and description of Microvirga mediterraneensis Marseille-Q2068 sp. nov.</title>
        <authorList>
            <person name="Boxberger M."/>
        </authorList>
    </citation>
    <scope>NUCLEOTIDE SEQUENCE [LARGE SCALE GENOMIC DNA]</scope>
    <source>
        <strain evidence="15 16">Marseille-Q2068</strain>
    </source>
</reference>
<dbReference type="InterPro" id="IPR013112">
    <property type="entry name" value="FAD-bd_8"/>
</dbReference>
<protein>
    <submittedName>
        <fullName evidence="15">Ferric reductase-like transmembrane domain-containing protein</fullName>
    </submittedName>
</protein>
<evidence type="ECO:0000256" key="12">
    <source>
        <dbReference type="ARBA" id="ARBA00023136"/>
    </source>
</evidence>
<keyword evidence="8 13" id="KW-1133">Transmembrane helix</keyword>
<dbReference type="PROSITE" id="PS51384">
    <property type="entry name" value="FAD_FR"/>
    <property type="match status" value="1"/>
</dbReference>
<evidence type="ECO:0000256" key="3">
    <source>
        <dbReference type="ARBA" id="ARBA00022630"/>
    </source>
</evidence>
<feature type="transmembrane region" description="Helical" evidence="13">
    <location>
        <begin position="198"/>
        <end position="215"/>
    </location>
</feature>
<evidence type="ECO:0000313" key="15">
    <source>
        <dbReference type="EMBL" id="MBA1159159.1"/>
    </source>
</evidence>
<keyword evidence="12 13" id="KW-0472">Membrane</keyword>
<dbReference type="GO" id="GO:0050660">
    <property type="term" value="F:flavin adenine dinucleotide binding"/>
    <property type="evidence" value="ECO:0007669"/>
    <property type="project" value="TreeGrafter"/>
</dbReference>
<name>A0A838BVS1_9HYPH</name>
<dbReference type="GO" id="GO:0016020">
    <property type="term" value="C:membrane"/>
    <property type="evidence" value="ECO:0007669"/>
    <property type="project" value="UniProtKB-SubCell"/>
</dbReference>
<dbReference type="InterPro" id="IPR017927">
    <property type="entry name" value="FAD-bd_FR_type"/>
</dbReference>
<evidence type="ECO:0000256" key="13">
    <source>
        <dbReference type="SAM" id="Phobius"/>
    </source>
</evidence>
<keyword evidence="16" id="KW-1185">Reference proteome</keyword>
<keyword evidence="9" id="KW-0560">Oxidoreductase</keyword>
<evidence type="ECO:0000256" key="8">
    <source>
        <dbReference type="ARBA" id="ARBA00022989"/>
    </source>
</evidence>
<dbReference type="GO" id="GO:0046872">
    <property type="term" value="F:metal ion binding"/>
    <property type="evidence" value="ECO:0007669"/>
    <property type="project" value="UniProtKB-KW"/>
</dbReference>
<dbReference type="InterPro" id="IPR017938">
    <property type="entry name" value="Riboflavin_synthase-like_b-brl"/>
</dbReference>
<feature type="transmembrane region" description="Helical" evidence="13">
    <location>
        <begin position="79"/>
        <end position="97"/>
    </location>
</feature>
<feature type="transmembrane region" description="Helical" evidence="13">
    <location>
        <begin position="142"/>
        <end position="159"/>
    </location>
</feature>
<keyword evidence="10" id="KW-0408">Iron</keyword>